<evidence type="ECO:0000313" key="4">
    <source>
        <dbReference type="Proteomes" id="UP000236884"/>
    </source>
</evidence>
<dbReference type="Proteomes" id="UP000236884">
    <property type="component" value="Chromosome"/>
</dbReference>
<dbReference type="KEGG" id="vgo:GJW-30_1_01160"/>
<protein>
    <submittedName>
        <fullName evidence="3">Antitoxin HipB</fullName>
    </submittedName>
</protein>
<dbReference type="EMBL" id="AP014946">
    <property type="protein sequence ID" value="BAT58633.1"/>
    <property type="molecule type" value="Genomic_DNA"/>
</dbReference>
<dbReference type="GO" id="GO:0003700">
    <property type="term" value="F:DNA-binding transcription factor activity"/>
    <property type="evidence" value="ECO:0007669"/>
    <property type="project" value="TreeGrafter"/>
</dbReference>
<dbReference type="InterPro" id="IPR010982">
    <property type="entry name" value="Lambda_DNA-bd_dom_sf"/>
</dbReference>
<sequence length="132" mass="14365">MTLANVQIIRAPNGDEMVVLPKAQFDALASLAAEAAEDAADVAAYDAAKLDLEAGRAAKLPADLSLLITRERGAVLRAIRKWRGLTQEELSEKVGIAQGYLSALEQRHRNGTEETIRKLADALDIPFDWLRA</sequence>
<evidence type="ECO:0000256" key="1">
    <source>
        <dbReference type="ARBA" id="ARBA00023125"/>
    </source>
</evidence>
<gene>
    <name evidence="3" type="ORF">GJW-30_1_01160</name>
</gene>
<dbReference type="SUPFAM" id="SSF47413">
    <property type="entry name" value="lambda repressor-like DNA-binding domains"/>
    <property type="match status" value="1"/>
</dbReference>
<dbReference type="RefSeq" id="WP_096352852.1">
    <property type="nucleotide sequence ID" value="NZ_AP014946.1"/>
</dbReference>
<accession>A0A0S3PRW1</accession>
<dbReference type="GO" id="GO:0005829">
    <property type="term" value="C:cytosol"/>
    <property type="evidence" value="ECO:0007669"/>
    <property type="project" value="TreeGrafter"/>
</dbReference>
<reference evidence="3 4" key="1">
    <citation type="submission" date="2015-08" db="EMBL/GenBank/DDBJ databases">
        <title>Investigation of the bacterial diversity of lava forest soil.</title>
        <authorList>
            <person name="Lee J.S."/>
        </authorList>
    </citation>
    <scope>NUCLEOTIDE SEQUENCE [LARGE SCALE GENOMIC DNA]</scope>
    <source>
        <strain evidence="3 4">GJW-30</strain>
    </source>
</reference>
<dbReference type="InterPro" id="IPR050807">
    <property type="entry name" value="TransReg_Diox_bact_type"/>
</dbReference>
<dbReference type="SMART" id="SM00530">
    <property type="entry name" value="HTH_XRE"/>
    <property type="match status" value="1"/>
</dbReference>
<dbReference type="Gene3D" id="1.10.260.40">
    <property type="entry name" value="lambda repressor-like DNA-binding domains"/>
    <property type="match status" value="1"/>
</dbReference>
<keyword evidence="4" id="KW-1185">Reference proteome</keyword>
<organism evidence="3 4">
    <name type="scientific">Variibacter gotjawalensis</name>
    <dbReference type="NCBI Taxonomy" id="1333996"/>
    <lineage>
        <taxon>Bacteria</taxon>
        <taxon>Pseudomonadati</taxon>
        <taxon>Pseudomonadota</taxon>
        <taxon>Alphaproteobacteria</taxon>
        <taxon>Hyphomicrobiales</taxon>
        <taxon>Nitrobacteraceae</taxon>
        <taxon>Variibacter</taxon>
    </lineage>
</organism>
<dbReference type="PANTHER" id="PTHR46797">
    <property type="entry name" value="HTH-TYPE TRANSCRIPTIONAL REGULATOR"/>
    <property type="match status" value="1"/>
</dbReference>
<dbReference type="InterPro" id="IPR001387">
    <property type="entry name" value="Cro/C1-type_HTH"/>
</dbReference>
<feature type="domain" description="HTH cro/C1-type" evidence="2">
    <location>
        <begin position="76"/>
        <end position="130"/>
    </location>
</feature>
<proteinExistence type="predicted"/>
<dbReference type="Pfam" id="PF01381">
    <property type="entry name" value="HTH_3"/>
    <property type="match status" value="1"/>
</dbReference>
<keyword evidence="1" id="KW-0238">DNA-binding</keyword>
<dbReference type="CDD" id="cd00093">
    <property type="entry name" value="HTH_XRE"/>
    <property type="match status" value="1"/>
</dbReference>
<dbReference type="OrthoDB" id="407979at2"/>
<dbReference type="GO" id="GO:0003677">
    <property type="term" value="F:DNA binding"/>
    <property type="evidence" value="ECO:0007669"/>
    <property type="project" value="UniProtKB-KW"/>
</dbReference>
<dbReference type="PROSITE" id="PS50943">
    <property type="entry name" value="HTH_CROC1"/>
    <property type="match status" value="1"/>
</dbReference>
<evidence type="ECO:0000313" key="3">
    <source>
        <dbReference type="EMBL" id="BAT58633.1"/>
    </source>
</evidence>
<evidence type="ECO:0000259" key="2">
    <source>
        <dbReference type="PROSITE" id="PS50943"/>
    </source>
</evidence>
<dbReference type="PANTHER" id="PTHR46797:SF1">
    <property type="entry name" value="METHYLPHOSPHONATE SYNTHASE"/>
    <property type="match status" value="1"/>
</dbReference>
<name>A0A0S3PRW1_9BRAD</name>
<dbReference type="AlphaFoldDB" id="A0A0S3PRW1"/>